<dbReference type="AlphaFoldDB" id="A0A1B2EWN9"/>
<comment type="subcellular location">
    <subcellularLocation>
        <location evidence="1">Periplasm</location>
    </subcellularLocation>
</comment>
<dbReference type="InterPro" id="IPR039424">
    <property type="entry name" value="SBP_5"/>
</dbReference>
<evidence type="ECO:0000256" key="1">
    <source>
        <dbReference type="ARBA" id="ARBA00004418"/>
    </source>
</evidence>
<dbReference type="InterPro" id="IPR030678">
    <property type="entry name" value="Peptide/Ni-bd"/>
</dbReference>
<evidence type="ECO:0000256" key="3">
    <source>
        <dbReference type="ARBA" id="ARBA00022448"/>
    </source>
</evidence>
<dbReference type="GO" id="GO:1904680">
    <property type="term" value="F:peptide transmembrane transporter activity"/>
    <property type="evidence" value="ECO:0007669"/>
    <property type="project" value="TreeGrafter"/>
</dbReference>
<geneLocation type="plasmid" evidence="6">
    <name>unnamed2</name>
</geneLocation>
<dbReference type="Gene3D" id="3.90.76.10">
    <property type="entry name" value="Dipeptide-binding Protein, Domain 1"/>
    <property type="match status" value="1"/>
</dbReference>
<evidence type="ECO:0000259" key="5">
    <source>
        <dbReference type="Pfam" id="PF00496"/>
    </source>
</evidence>
<reference evidence="6" key="1">
    <citation type="submission" date="2016-07" db="EMBL/GenBank/DDBJ databases">
        <title>Microvirga ossetica sp. nov. a new species of rhizobia isolated from root nodules of the legume species Vicia alpestris Steven originated from North Ossetia region in the Caucasus.</title>
        <authorList>
            <person name="Safronova V.I."/>
            <person name="Kuznetsova I.G."/>
            <person name="Sazanova A.L."/>
            <person name="Belimov A."/>
            <person name="Andronov E."/>
            <person name="Osledkin Y.S."/>
            <person name="Onishchuk O.P."/>
            <person name="Kurchak O.N."/>
            <person name="Shaposhnikov A.I."/>
            <person name="Willems A."/>
            <person name="Tikhonovich I.A."/>
        </authorList>
    </citation>
    <scope>NUCLEOTIDE SEQUENCE [LARGE SCALE GENOMIC DNA]</scope>
    <source>
        <strain evidence="6">V5/3M</strain>
        <plasmid evidence="6">unnamed2</plasmid>
    </source>
</reference>
<name>A0A1B2EWN9_9HYPH</name>
<dbReference type="Gene3D" id="3.40.190.10">
    <property type="entry name" value="Periplasmic binding protein-like II"/>
    <property type="match status" value="1"/>
</dbReference>
<dbReference type="EMBL" id="CP016619">
    <property type="protein sequence ID" value="ANY84381.1"/>
    <property type="molecule type" value="Genomic_DNA"/>
</dbReference>
<protein>
    <submittedName>
        <fullName evidence="6">Peptide ABC transporter substrate-binding protein</fullName>
    </submittedName>
</protein>
<dbReference type="PANTHER" id="PTHR30290">
    <property type="entry name" value="PERIPLASMIC BINDING COMPONENT OF ABC TRANSPORTER"/>
    <property type="match status" value="1"/>
</dbReference>
<feature type="domain" description="Solute-binding protein family 5" evidence="5">
    <location>
        <begin position="46"/>
        <end position="362"/>
    </location>
</feature>
<comment type="similarity">
    <text evidence="2">Belongs to the bacterial solute-binding protein 5 family.</text>
</comment>
<sequence length="489" mass="53654">MPPTVTILQPRLRLDDPHDCTDANDVLAVFDAIFDGLVRYGRIGGFVSGLANEWQVSADARHWTFTLREGLTFHDGSPCDAQAVCLSLRRMARPDKGHTLGAPGVWHQYLGDAVIEATDRLTVQIHLSKPIADLLDILVYGYVVSPSALDRYESGDTTLPVGTGPYRVTDVVEGQEIRLQRFDGWHGVAPANDSICFKLEPDAAKRLALLQSGKAQVANSLDFRASKALEDDGGFTRIVSLVPVAIIYLFNAARGPLADPRIRKALNLAVDRQTLIANVVHGAAQPLTGFVSPVHFGSMLPTDAGPDLETARRLIVEAGYADGLVIEVDCPTRLPDEAAALTAAVAEQLSAIGVSLNVHLHEDREAYAHRVRLSKVRDMCVFDSSPLSTFRVLAEKIDARVEGSWWLGFHNGEVETLLDEARRTTDVAAREDIYRQAYQKLQADPAWFYLYNPLRVTGLSGSRPNWRMRSDGVLDVTALPAFGLRESQL</sequence>
<organism evidence="6">
    <name type="scientific">Microvirga ossetica</name>
    <dbReference type="NCBI Taxonomy" id="1882682"/>
    <lineage>
        <taxon>Bacteria</taxon>
        <taxon>Pseudomonadati</taxon>
        <taxon>Pseudomonadota</taxon>
        <taxon>Alphaproteobacteria</taxon>
        <taxon>Hyphomicrobiales</taxon>
        <taxon>Methylobacteriaceae</taxon>
        <taxon>Microvirga</taxon>
    </lineage>
</organism>
<dbReference type="PIRSF" id="PIRSF002741">
    <property type="entry name" value="MppA"/>
    <property type="match status" value="1"/>
</dbReference>
<dbReference type="Gene3D" id="3.10.105.10">
    <property type="entry name" value="Dipeptide-binding Protein, Domain 3"/>
    <property type="match status" value="1"/>
</dbReference>
<dbReference type="GO" id="GO:0030288">
    <property type="term" value="C:outer membrane-bounded periplasmic space"/>
    <property type="evidence" value="ECO:0007669"/>
    <property type="project" value="UniProtKB-ARBA"/>
</dbReference>
<accession>A0A1B2EWN9</accession>
<dbReference type="SUPFAM" id="SSF53850">
    <property type="entry name" value="Periplasmic binding protein-like II"/>
    <property type="match status" value="1"/>
</dbReference>
<dbReference type="OrthoDB" id="9803988at2"/>
<dbReference type="KEGG" id="moc:BB934_39925"/>
<dbReference type="GO" id="GO:0015833">
    <property type="term" value="P:peptide transport"/>
    <property type="evidence" value="ECO:0007669"/>
    <property type="project" value="TreeGrafter"/>
</dbReference>
<dbReference type="Pfam" id="PF00496">
    <property type="entry name" value="SBP_bac_5"/>
    <property type="match status" value="1"/>
</dbReference>
<dbReference type="RefSeq" id="WP_099515280.1">
    <property type="nucleotide sequence ID" value="NZ_CP016619.1"/>
</dbReference>
<keyword evidence="6" id="KW-0614">Plasmid</keyword>
<proteinExistence type="inferred from homology"/>
<evidence type="ECO:0000313" key="6">
    <source>
        <dbReference type="EMBL" id="ANY84381.1"/>
    </source>
</evidence>
<gene>
    <name evidence="6" type="ORF">BB934_39925</name>
</gene>
<evidence type="ECO:0000256" key="2">
    <source>
        <dbReference type="ARBA" id="ARBA00005695"/>
    </source>
</evidence>
<keyword evidence="4" id="KW-0732">Signal</keyword>
<dbReference type="PANTHER" id="PTHR30290:SF9">
    <property type="entry name" value="OLIGOPEPTIDE-BINDING PROTEIN APPA"/>
    <property type="match status" value="1"/>
</dbReference>
<evidence type="ECO:0000256" key="4">
    <source>
        <dbReference type="ARBA" id="ARBA00022729"/>
    </source>
</evidence>
<keyword evidence="3" id="KW-0813">Transport</keyword>
<dbReference type="InterPro" id="IPR000914">
    <property type="entry name" value="SBP_5_dom"/>
</dbReference>
<dbReference type="GO" id="GO:0043190">
    <property type="term" value="C:ATP-binding cassette (ABC) transporter complex"/>
    <property type="evidence" value="ECO:0007669"/>
    <property type="project" value="InterPro"/>
</dbReference>